<dbReference type="AlphaFoldDB" id="A0A837I9C3"/>
<evidence type="ECO:0000313" key="2">
    <source>
        <dbReference type="Proteomes" id="UP000033815"/>
    </source>
</evidence>
<name>A0A837I9C3_9BACT</name>
<evidence type="ECO:0000313" key="1">
    <source>
        <dbReference type="EMBL" id="KKT36452.1"/>
    </source>
</evidence>
<sequence>MKIISSTAMRKDIAEIINEVKYTGQVFGVGRRNRIEAILMKYPSHINLRLDEITNINANSTSFEFLKDEPDLYSVKDIKKRHA</sequence>
<accession>A0A837I9C3</accession>
<comment type="caution">
    <text evidence="1">The sequence shown here is derived from an EMBL/GenBank/DDBJ whole genome shotgun (WGS) entry which is preliminary data.</text>
</comment>
<proteinExistence type="predicted"/>
<reference evidence="1 2" key="1">
    <citation type="journal article" date="2015" name="Nature">
        <title>rRNA introns, odd ribosomes, and small enigmatic genomes across a large radiation of phyla.</title>
        <authorList>
            <person name="Brown C.T."/>
            <person name="Hug L.A."/>
            <person name="Thomas B.C."/>
            <person name="Sharon I."/>
            <person name="Castelle C.J."/>
            <person name="Singh A."/>
            <person name="Wilkins M.J."/>
            <person name="Williams K.H."/>
            <person name="Banfield J.F."/>
        </authorList>
    </citation>
    <scope>NUCLEOTIDE SEQUENCE [LARGE SCALE GENOMIC DNA]</scope>
</reference>
<gene>
    <name evidence="1" type="ORF">UW25_C0007G0009</name>
</gene>
<organism evidence="1 2">
    <name type="scientific">Candidatus Nomurabacteria bacterium GW2011_GWB1_44_12</name>
    <dbReference type="NCBI Taxonomy" id="1618748"/>
    <lineage>
        <taxon>Bacteria</taxon>
        <taxon>Candidatus Nomuraibacteriota</taxon>
    </lineage>
</organism>
<dbReference type="Proteomes" id="UP000033815">
    <property type="component" value="Unassembled WGS sequence"/>
</dbReference>
<protein>
    <submittedName>
        <fullName evidence="1">Uncharacterized protein</fullName>
    </submittedName>
</protein>
<dbReference type="EMBL" id="LCHP01000007">
    <property type="protein sequence ID" value="KKT36452.1"/>
    <property type="molecule type" value="Genomic_DNA"/>
</dbReference>